<dbReference type="AlphaFoldDB" id="A0A4R3YZK4"/>
<evidence type="ECO:0000313" key="2">
    <source>
        <dbReference type="EMBL" id="TCV98740.1"/>
    </source>
</evidence>
<evidence type="ECO:0000313" key="3">
    <source>
        <dbReference type="Proteomes" id="UP000295719"/>
    </source>
</evidence>
<dbReference type="InterPro" id="IPR010069">
    <property type="entry name" value="CdiA_FHA1_rpt"/>
</dbReference>
<dbReference type="InterPro" id="IPR012334">
    <property type="entry name" value="Pectin_lyas_fold"/>
</dbReference>
<organism evidence="2 3">
    <name type="scientific">Biostraticola tofi</name>
    <dbReference type="NCBI Taxonomy" id="466109"/>
    <lineage>
        <taxon>Bacteria</taxon>
        <taxon>Pseudomonadati</taxon>
        <taxon>Pseudomonadota</taxon>
        <taxon>Gammaproteobacteria</taxon>
        <taxon>Enterobacterales</taxon>
        <taxon>Bruguierivoracaceae</taxon>
        <taxon>Biostraticola</taxon>
    </lineage>
</organism>
<dbReference type="InterPro" id="IPR008638">
    <property type="entry name" value="FhaB/CdiA-like_TPS"/>
</dbReference>
<dbReference type="Pfam" id="PF05860">
    <property type="entry name" value="TPS"/>
    <property type="match status" value="1"/>
</dbReference>
<dbReference type="Gene3D" id="2.160.20.10">
    <property type="entry name" value="Single-stranded right-handed beta-helix, Pectin lyase-like"/>
    <property type="match status" value="1"/>
</dbReference>
<proteinExistence type="predicted"/>
<dbReference type="Pfam" id="PF05594">
    <property type="entry name" value="Fil_haemagg"/>
    <property type="match status" value="10"/>
</dbReference>
<dbReference type="InterPro" id="IPR011050">
    <property type="entry name" value="Pectin_lyase_fold/virulence"/>
</dbReference>
<sequence length="1244" mass="132322">MNKHQYRIIDKIKFSLLRGNKGSDGRKGHNLDLGGEIGLKKIFGHGHSAFRLWGIGMFCVLNSIIPSVNAQIVGDMTSPPENQPNIISSDSGTPQIDIQTPGPGGVSRNMYSQFDIDNRGAVLNNSYLPAKTQQGLHINGNPHLANGAADIILNEVHSSDPSRLNGHIEVVGQKAQVIIANPSGITCDGCEFINAHRATLTTGRTLFTEGMLSGYQVEKGNIAIQGDGWLSSAQDYTDIIARSVTINAALWANDLKVTSGRNRVDALHEHHHTLTGDNGTGPDWGLDVSDLGGMYAGKIRLRGTRQGVGVSNGFSLNGEIAAHSGALILTSEGRIENSGTLKSTGDLIVSSQAEILNSGTLLSENDVMLASGNDFVNRNSITSGKHIRINAANLNLDQGAIMIAGIGRGGLPAAEGNILVETSGVISARGLILAAGDVAMKANGISARGGEVQAQNVTLDTGQGTLSTAATQVRAIKNLSVLSDVEVNNDNGTLTGHAISFAAPNISNRHGSIIHTGDEEWVLAGFDSFDNVNGSLKSDGETLSINSHLLNSQKGKITHTGTGSLRIYTNEADFKDAKITSNGLLTVTGNDLMFDGATIDASNIMLKANKFNHRKGRMTQHGSEDMRIHFNQELNNNQGVMLSQGDIFLHGKILNNQSGFLYTEKGDLNIRSLQLLDNRYGMISSPSGTVAVDYPLLEKHNVSVSANATNRQGMIAGRTVLITGDRPLINREGIIDASRHLNINSSFLDNDQGLLRAGEQIIINTMGHPITNRQNAKQGGIISQGVLCLESGLLENDNGLIKSGKALIINTRGSPISSRDNAQYGGIISRDLITIQSGDIYNTYGRITSEHGILLQADQLHNRKGIFGAFKGDLSMRTRTLDNSDGLIQSTGALEINTQGQALINCAEGANDDQSQINGIKSTGKMLLMLGALDNRKGYIRSYNDLSISSSRVDNQQGSLIGNREFSLKTLSPSQPIVNWGGQISGGGNLQILAGELLNQKGVIQSEMSISMNTPEHLIDNRGGMVRALGPIKISSAGFNNQHGALDASGRLELDTPNSPVENAMGLIRSHRAVNLSAVQLNNHATQMPEQGIIAPEVKLLSDRLFNTQGLITASGDLTIICKSMLYNKNGLLTSTGTLTLGADEQPTKLNIINTEGSLKAGHLLWLQGLSLTGKGAIISEGNMMLSVKQSDIGQGEIDVKGNLRFDMPYLMENRVNVNAGGGLTLIAPPDVNQREAETSAGGV</sequence>
<dbReference type="NCBIfam" id="TIGR01731">
    <property type="entry name" value="fil_hemag_20aa"/>
    <property type="match status" value="10"/>
</dbReference>
<dbReference type="Proteomes" id="UP000295719">
    <property type="component" value="Unassembled WGS sequence"/>
</dbReference>
<protein>
    <submittedName>
        <fullName evidence="2">Filamentous hemagglutinin family protein</fullName>
    </submittedName>
</protein>
<name>A0A4R3YZK4_9GAMM</name>
<evidence type="ECO:0000259" key="1">
    <source>
        <dbReference type="SMART" id="SM00912"/>
    </source>
</evidence>
<dbReference type="InterPro" id="IPR008619">
    <property type="entry name" value="Filamentous_hemagglutn_rpt"/>
</dbReference>
<reference evidence="2 3" key="1">
    <citation type="submission" date="2019-03" db="EMBL/GenBank/DDBJ databases">
        <title>Genomic Encyclopedia of Type Strains, Phase IV (KMG-IV): sequencing the most valuable type-strain genomes for metagenomic binning, comparative biology and taxonomic classification.</title>
        <authorList>
            <person name="Goeker M."/>
        </authorList>
    </citation>
    <scope>NUCLEOTIDE SEQUENCE [LARGE SCALE GENOMIC DNA]</scope>
    <source>
        <strain evidence="2 3">DSM 19580</strain>
    </source>
</reference>
<dbReference type="SUPFAM" id="SSF51126">
    <property type="entry name" value="Pectin lyase-like"/>
    <property type="match status" value="1"/>
</dbReference>
<comment type="caution">
    <text evidence="2">The sequence shown here is derived from an EMBL/GenBank/DDBJ whole genome shotgun (WGS) entry which is preliminary data.</text>
</comment>
<feature type="domain" description="Filamentous haemagglutinin FhaB/tRNA nuclease CdiA-like TPS" evidence="1">
    <location>
        <begin position="90"/>
        <end position="210"/>
    </location>
</feature>
<dbReference type="EMBL" id="SMCR01000002">
    <property type="protein sequence ID" value="TCV98740.1"/>
    <property type="molecule type" value="Genomic_DNA"/>
</dbReference>
<dbReference type="SMART" id="SM00912">
    <property type="entry name" value="Haemagg_act"/>
    <property type="match status" value="1"/>
</dbReference>
<gene>
    <name evidence="2" type="ORF">EDC52_10259</name>
</gene>
<keyword evidence="3" id="KW-1185">Reference proteome</keyword>
<accession>A0A4R3YZK4</accession>
<dbReference type="RefSeq" id="WP_131864150.1">
    <property type="nucleotide sequence ID" value="NZ_SMCR01000002.1"/>
</dbReference>
<dbReference type="OrthoDB" id="2664633at2"/>
<dbReference type="NCBIfam" id="TIGR01901">
    <property type="entry name" value="adhes_NPXG"/>
    <property type="match status" value="1"/>
</dbReference>